<dbReference type="EMBL" id="JAKZEL010000001">
    <property type="protein sequence ID" value="KAI4548666.1"/>
    <property type="molecule type" value="Genomic_DNA"/>
</dbReference>
<feature type="compositionally biased region" description="Acidic residues" evidence="1">
    <location>
        <begin position="41"/>
        <end position="66"/>
    </location>
</feature>
<feature type="region of interest" description="Disordered" evidence="1">
    <location>
        <begin position="1"/>
        <end position="85"/>
    </location>
</feature>
<proteinExistence type="predicted"/>
<keyword evidence="3" id="KW-1185">Reference proteome</keyword>
<evidence type="ECO:0000256" key="1">
    <source>
        <dbReference type="SAM" id="MobiDB-lite"/>
    </source>
</evidence>
<gene>
    <name evidence="2" type="ORF">MG293_000996</name>
</gene>
<protein>
    <submittedName>
        <fullName evidence="2">Uncharacterized protein</fullName>
    </submittedName>
</protein>
<reference evidence="2" key="1">
    <citation type="submission" date="2022-03" db="EMBL/GenBank/DDBJ databases">
        <title>Genomic analyses of argali, domestic sheep and their hybrids provide insights into chromosomal evolution, heterosis and genetic basis of agronomic traits.</title>
        <authorList>
            <person name="Li M."/>
        </authorList>
    </citation>
    <scope>NUCLEOTIDE SEQUENCE</scope>
    <source>
        <strain evidence="2">CAU-MHL-2022a</strain>
        <tissue evidence="2">Skin</tissue>
    </source>
</reference>
<evidence type="ECO:0000313" key="2">
    <source>
        <dbReference type="EMBL" id="KAI4548666.1"/>
    </source>
</evidence>
<evidence type="ECO:0000313" key="3">
    <source>
        <dbReference type="Proteomes" id="UP001214576"/>
    </source>
</evidence>
<comment type="caution">
    <text evidence="2">The sequence shown here is derived from an EMBL/GenBank/DDBJ whole genome shotgun (WGS) entry which is preliminary data.</text>
</comment>
<dbReference type="AlphaFoldDB" id="A0AAD4YIX3"/>
<accession>A0AAD4YIX3</accession>
<dbReference type="Proteomes" id="UP001214576">
    <property type="component" value="Unassembled WGS sequence"/>
</dbReference>
<sequence length="198" mass="21984">MTCSLLRPGEQPQHGGQRPSPPRWWARAEGPASRDKREEEAMSDVEERVDEYEAEAAEEEHEEVVEEDARGSKGPSAAPVAAGRPPRLWSSAWAAPSPATINYVRLVTTNLYKNLKVIRRSHTAAAKHANDLEASGKMQTWIYSKGFRLAMGAALKDQDCKDKKGQSPFELQEDLSACLSSRYPRLNHSVESGLEPED</sequence>
<name>A0AAD4YIX3_OVIAM</name>
<organism evidence="2 3">
    <name type="scientific">Ovis ammon polii</name>
    <dbReference type="NCBI Taxonomy" id="230172"/>
    <lineage>
        <taxon>Eukaryota</taxon>
        <taxon>Metazoa</taxon>
        <taxon>Chordata</taxon>
        <taxon>Craniata</taxon>
        <taxon>Vertebrata</taxon>
        <taxon>Euteleostomi</taxon>
        <taxon>Mammalia</taxon>
        <taxon>Eutheria</taxon>
        <taxon>Laurasiatheria</taxon>
        <taxon>Artiodactyla</taxon>
        <taxon>Ruminantia</taxon>
        <taxon>Pecora</taxon>
        <taxon>Bovidae</taxon>
        <taxon>Caprinae</taxon>
        <taxon>Ovis</taxon>
    </lineage>
</organism>